<dbReference type="InterPro" id="IPR050250">
    <property type="entry name" value="Macrolide_Exporter_MacB"/>
</dbReference>
<dbReference type="PANTHER" id="PTHR30572">
    <property type="entry name" value="MEMBRANE COMPONENT OF TRANSPORTER-RELATED"/>
    <property type="match status" value="1"/>
</dbReference>
<evidence type="ECO:0000259" key="2">
    <source>
        <dbReference type="Pfam" id="PF12704"/>
    </source>
</evidence>
<dbReference type="Pfam" id="PF12704">
    <property type="entry name" value="MacB_PCD"/>
    <property type="match status" value="1"/>
</dbReference>
<evidence type="ECO:0000256" key="1">
    <source>
        <dbReference type="SAM" id="Phobius"/>
    </source>
</evidence>
<keyword evidence="4" id="KW-1185">Reference proteome</keyword>
<feature type="transmembrane region" description="Helical" evidence="1">
    <location>
        <begin position="7"/>
        <end position="29"/>
    </location>
</feature>
<keyword evidence="1" id="KW-0812">Transmembrane</keyword>
<dbReference type="GO" id="GO:0005886">
    <property type="term" value="C:plasma membrane"/>
    <property type="evidence" value="ECO:0007669"/>
    <property type="project" value="TreeGrafter"/>
</dbReference>
<evidence type="ECO:0000313" key="3">
    <source>
        <dbReference type="EMBL" id="SNS93472.1"/>
    </source>
</evidence>
<feature type="domain" description="MacB-like periplasmic core" evidence="2">
    <location>
        <begin position="13"/>
        <end position="213"/>
    </location>
</feature>
<organism evidence="3 4">
    <name type="scientific">Anaerovirgula multivorans</name>
    <dbReference type="NCBI Taxonomy" id="312168"/>
    <lineage>
        <taxon>Bacteria</taxon>
        <taxon>Bacillati</taxon>
        <taxon>Bacillota</taxon>
        <taxon>Clostridia</taxon>
        <taxon>Peptostreptococcales</taxon>
        <taxon>Natronincolaceae</taxon>
        <taxon>Anaerovirgula</taxon>
    </lineage>
</organism>
<feature type="transmembrane region" description="Helical" evidence="1">
    <location>
        <begin position="251"/>
        <end position="271"/>
    </location>
</feature>
<dbReference type="RefSeq" id="WP_089284656.1">
    <property type="nucleotide sequence ID" value="NZ_FZOJ01000028.1"/>
</dbReference>
<dbReference type="PANTHER" id="PTHR30572:SF4">
    <property type="entry name" value="ABC TRANSPORTER PERMEASE YTRF"/>
    <property type="match status" value="1"/>
</dbReference>
<feature type="transmembrane region" description="Helical" evidence="1">
    <location>
        <begin position="433"/>
        <end position="454"/>
    </location>
</feature>
<accession>A0A239IJ88</accession>
<feature type="transmembrane region" description="Helical" evidence="1">
    <location>
        <begin position="376"/>
        <end position="395"/>
    </location>
</feature>
<reference evidence="3 4" key="1">
    <citation type="submission" date="2017-06" db="EMBL/GenBank/DDBJ databases">
        <authorList>
            <person name="Kim H.J."/>
            <person name="Triplett B.A."/>
        </authorList>
    </citation>
    <scope>NUCLEOTIDE SEQUENCE [LARGE SCALE GENOMIC DNA]</scope>
    <source>
        <strain evidence="3 4">SCA</strain>
    </source>
</reference>
<dbReference type="InterPro" id="IPR025857">
    <property type="entry name" value="MacB_PCD"/>
</dbReference>
<keyword evidence="1" id="KW-0472">Membrane</keyword>
<protein>
    <submittedName>
        <fullName evidence="3">MacB-like core domain-containing protein</fullName>
    </submittedName>
</protein>
<gene>
    <name evidence="3" type="ORF">SAMN05446037_102837</name>
</gene>
<proteinExistence type="predicted"/>
<feature type="transmembrane region" description="Helical" evidence="1">
    <location>
        <begin position="302"/>
        <end position="323"/>
    </location>
</feature>
<dbReference type="AlphaFoldDB" id="A0A239IJ88"/>
<dbReference type="EMBL" id="FZOJ01000028">
    <property type="protein sequence ID" value="SNS93472.1"/>
    <property type="molecule type" value="Genomic_DNA"/>
</dbReference>
<keyword evidence="1" id="KW-1133">Transmembrane helix</keyword>
<dbReference type="OrthoDB" id="2505986at2"/>
<dbReference type="GO" id="GO:0022857">
    <property type="term" value="F:transmembrane transporter activity"/>
    <property type="evidence" value="ECO:0007669"/>
    <property type="project" value="TreeGrafter"/>
</dbReference>
<evidence type="ECO:0000313" key="4">
    <source>
        <dbReference type="Proteomes" id="UP000198304"/>
    </source>
</evidence>
<name>A0A239IJ88_9FIRM</name>
<dbReference type="Proteomes" id="UP000198304">
    <property type="component" value="Unassembled WGS sequence"/>
</dbReference>
<sequence length="466" mass="52988">MKKRKAVWILSFLGIFLILSFIIFGNGLVTESYRLNGKHSMEKVLVSVKNHMDSHSINAFSLDDINKLKRELSTEDISYIVQSGLINTSASNENRSLPVGLIGVDYMHSLFIGQILEEGSFITQQQEEEGGKVAVIDGELAWNLFKTEKAAGETIEIFGDIFRIVGVVKKENTLIEKLTEDGLPKVYIPAEVMLELDTTSSITALQIKTEDDDRLGENIIDISTALQQIGKNPGNYHIIDFNLRYELLKQWPLLFLFILGMTAILILLAYMKNSIIKLYFLIKDECKKDYFSNVIKHNDRVILAYSFEIALISLGVMLIWLGISFRPYIPPNYIPDELINISYYLDLIKNVIQGGIQNIGYVPPQSQLVMNTANRLMHLFFWITIVLGFLLLYTGFRGFKELNITSIRIIGVLSIFFFIALAILAALAPLIGLTFMLEVKDLLVTWSFIFLYSLHTTMRKERDINV</sequence>
<feature type="transmembrane region" description="Helical" evidence="1">
    <location>
        <begin position="407"/>
        <end position="427"/>
    </location>
</feature>